<feature type="domain" description="Ig-like" evidence="6">
    <location>
        <begin position="405"/>
        <end position="464"/>
    </location>
</feature>
<dbReference type="InterPro" id="IPR036116">
    <property type="entry name" value="FN3_sf"/>
</dbReference>
<dbReference type="SUPFAM" id="SSF48726">
    <property type="entry name" value="Immunoglobulin"/>
    <property type="match status" value="1"/>
</dbReference>
<dbReference type="AlphaFoldDB" id="A0A914AR68"/>
<reference evidence="8" key="1">
    <citation type="submission" date="2022-11" db="UniProtKB">
        <authorList>
            <consortium name="EnsemblMetazoa"/>
        </authorList>
    </citation>
    <scope>IDENTIFICATION</scope>
</reference>
<feature type="disulfide bond" evidence="1">
    <location>
        <begin position="519"/>
        <end position="528"/>
    </location>
</feature>
<dbReference type="RefSeq" id="XP_038066550.1">
    <property type="nucleotide sequence ID" value="XM_038210622.1"/>
</dbReference>
<feature type="region of interest" description="Disordered" evidence="2">
    <location>
        <begin position="912"/>
        <end position="971"/>
    </location>
</feature>
<feature type="compositionally biased region" description="Low complexity" evidence="2">
    <location>
        <begin position="947"/>
        <end position="960"/>
    </location>
</feature>
<protein>
    <submittedName>
        <fullName evidence="8">Uncharacterized protein</fullName>
    </submittedName>
</protein>
<feature type="compositionally biased region" description="Low complexity" evidence="2">
    <location>
        <begin position="927"/>
        <end position="940"/>
    </location>
</feature>
<evidence type="ECO:0000259" key="4">
    <source>
        <dbReference type="PROSITE" id="PS50026"/>
    </source>
</evidence>
<dbReference type="PROSITE" id="PS00022">
    <property type="entry name" value="EGF_1"/>
    <property type="match status" value="1"/>
</dbReference>
<feature type="transmembrane region" description="Helical" evidence="3">
    <location>
        <begin position="844"/>
        <end position="867"/>
    </location>
</feature>
<dbReference type="Gene3D" id="2.170.300.10">
    <property type="entry name" value="Tie2 ligand-binding domain superfamily"/>
    <property type="match status" value="1"/>
</dbReference>
<dbReference type="CDD" id="cd00037">
    <property type="entry name" value="CLECT"/>
    <property type="match status" value="1"/>
</dbReference>
<evidence type="ECO:0000256" key="1">
    <source>
        <dbReference type="PROSITE-ProRule" id="PRU00076"/>
    </source>
</evidence>
<organism evidence="8 9">
    <name type="scientific">Patiria miniata</name>
    <name type="common">Bat star</name>
    <name type="synonym">Asterina miniata</name>
    <dbReference type="NCBI Taxonomy" id="46514"/>
    <lineage>
        <taxon>Eukaryota</taxon>
        <taxon>Metazoa</taxon>
        <taxon>Echinodermata</taxon>
        <taxon>Eleutherozoa</taxon>
        <taxon>Asterozoa</taxon>
        <taxon>Asteroidea</taxon>
        <taxon>Valvatacea</taxon>
        <taxon>Valvatida</taxon>
        <taxon>Asterinidae</taxon>
        <taxon>Patiria</taxon>
    </lineage>
</organism>
<keyword evidence="1" id="KW-1015">Disulfide bond</keyword>
<dbReference type="SUPFAM" id="SSF56436">
    <property type="entry name" value="C-type lectin-like"/>
    <property type="match status" value="1"/>
</dbReference>
<dbReference type="InterPro" id="IPR000742">
    <property type="entry name" value="EGF"/>
</dbReference>
<evidence type="ECO:0000259" key="6">
    <source>
        <dbReference type="PROSITE" id="PS50835"/>
    </source>
</evidence>
<dbReference type="InterPro" id="IPR016187">
    <property type="entry name" value="CTDL_fold"/>
</dbReference>
<dbReference type="Gene3D" id="2.60.40.10">
    <property type="entry name" value="Immunoglobulins"/>
    <property type="match status" value="2"/>
</dbReference>
<evidence type="ECO:0000256" key="2">
    <source>
        <dbReference type="SAM" id="MobiDB-lite"/>
    </source>
</evidence>
<feature type="domain" description="C-type lectin" evidence="5">
    <location>
        <begin position="98"/>
        <end position="212"/>
    </location>
</feature>
<proteinExistence type="predicted"/>
<feature type="domain" description="EGF-like" evidence="4">
    <location>
        <begin position="493"/>
        <end position="529"/>
    </location>
</feature>
<dbReference type="PROSITE" id="PS01186">
    <property type="entry name" value="EGF_2"/>
    <property type="match status" value="1"/>
</dbReference>
<dbReference type="CDD" id="cd00054">
    <property type="entry name" value="EGF_CA"/>
    <property type="match status" value="1"/>
</dbReference>
<dbReference type="PROSITE" id="PS50835">
    <property type="entry name" value="IG_LIKE"/>
    <property type="match status" value="1"/>
</dbReference>
<sequence length="971" mass="105713">MDQIGDVACSEMGTALAVPDFRTGGWVLNETLPIAVVNKNPHRSPSSFPQLEVTDLRQCSLHNTKKSTGRTMKLLWLNVAIVCACFHAEACQPGQQRFEGFCYQLLNESMTWDQGDAACLEMGTALVIPESMDEQNFIYKMYGKKKDLWIGCNDKEQEGKWVKSSEEGECNFLNWAPKEPNGGVGFDCMQLRRSFNLMDDTKCWFRKGVICQSLAPLAVPTMSCLQRYADARSSSHCLTGHVIKEFSAKGVIACGLACLDEPRCRSFNLRRGGPGEMFCQLNNITRVSAIHDFTCITKPRINISSEDTYIAAYLHGGNATLSFARTTYTYTSVDRIGLYNQLELPSGHRFKLRPSSEEDEISILRLPAAGGKTRIGAFACRARMMGREYISIGTVIMSKNADFLPTRVSQTVNSGDAVDLTVTVTDPARTNIRWRKNGGEVFRDKSDSLYFDFISASVSDTGIYEAQLAGERNRGNQALMRLIVRACQKNKWNAPSCDRDCPVCFNGGMCDDRSGDCICPPGFSGEFCKRPIDPNRFGQSGSFRCDSPELGGGPTCAGMLFCLPDPYGCSCAAGYQGIDCDEPCADGFYGADCAQTCHCMDGVACNGTTGECPGDCAPVFKGINCQKPCTNYSLAAFPDEIQSLTLEPSRNDIRVTWTSTREEVNLCPAPSYRVSYQLLNLEQCQPQTDSAPIHAAVVNSSGIELTSMHAYSTYGVRVEPGHHPGEDFSERKTVTTDEIVPLAAPEVDSVSSSNQITRVSWHPIPCGKRGGDITGYTYELRDASGSMIQIADTTAESVEVDGLSQGASYSFRLWASTRVGPGPWIEFSMVIIKVDSGSSVANTVFIGGVGIAIGIILATAVALLIAFASHYRKRSQKAERSASSPMPETRAHDDAEAIYIDIHDDIELKKMSAAPSRGSATGASTVPSRKSATRASAPRASTKRSTTKATKTTKMAASQSGAHHYETTIIL</sequence>
<dbReference type="InterPro" id="IPR036179">
    <property type="entry name" value="Ig-like_dom_sf"/>
</dbReference>
<evidence type="ECO:0000259" key="7">
    <source>
        <dbReference type="PROSITE" id="PS50853"/>
    </source>
</evidence>
<evidence type="ECO:0000259" key="5">
    <source>
        <dbReference type="PROSITE" id="PS50041"/>
    </source>
</evidence>
<evidence type="ECO:0000313" key="8">
    <source>
        <dbReference type="EnsemblMetazoa" id="XP_038066550.1"/>
    </source>
</evidence>
<feature type="domain" description="Fibronectin type-III" evidence="7">
    <location>
        <begin position="741"/>
        <end position="835"/>
    </location>
</feature>
<dbReference type="InterPro" id="IPR001304">
    <property type="entry name" value="C-type_lectin-like"/>
</dbReference>
<dbReference type="InterPro" id="IPR013783">
    <property type="entry name" value="Ig-like_fold"/>
</dbReference>
<dbReference type="Pfam" id="PF00059">
    <property type="entry name" value="Lectin_C"/>
    <property type="match status" value="1"/>
</dbReference>
<dbReference type="InterPro" id="IPR003961">
    <property type="entry name" value="FN3_dom"/>
</dbReference>
<dbReference type="GeneID" id="119736605"/>
<accession>A0A914AR68</accession>
<dbReference type="PANTHER" id="PTHR26391:SF18">
    <property type="entry name" value="PROTEIN KINASE RECEPTOR TIE-1, PUTATIVE-RELATED"/>
    <property type="match status" value="1"/>
</dbReference>
<dbReference type="FunFam" id="2.170.300.10:FF:000003">
    <property type="entry name" value="tyrosine-protein kinase receptor Tie-1 isoform X1"/>
    <property type="match status" value="1"/>
</dbReference>
<dbReference type="SUPFAM" id="SSF49265">
    <property type="entry name" value="Fibronectin type III"/>
    <property type="match status" value="1"/>
</dbReference>
<dbReference type="Pfam" id="PF00041">
    <property type="entry name" value="fn3"/>
    <property type="match status" value="1"/>
</dbReference>
<dbReference type="EnsemblMetazoa" id="XM_038210622.1">
    <property type="protein sequence ID" value="XP_038066550.1"/>
    <property type="gene ID" value="LOC119736605"/>
</dbReference>
<dbReference type="PROSITE" id="PS50853">
    <property type="entry name" value="FN3"/>
    <property type="match status" value="1"/>
</dbReference>
<name>A0A914AR68_PATMI</name>
<keyword evidence="3" id="KW-0812">Transmembrane</keyword>
<dbReference type="InterPro" id="IPR007110">
    <property type="entry name" value="Ig-like_dom"/>
</dbReference>
<dbReference type="Gene3D" id="3.10.100.10">
    <property type="entry name" value="Mannose-Binding Protein A, subunit A"/>
    <property type="match status" value="1"/>
</dbReference>
<keyword evidence="9" id="KW-1185">Reference proteome</keyword>
<dbReference type="CDD" id="cd00063">
    <property type="entry name" value="FN3"/>
    <property type="match status" value="1"/>
</dbReference>
<dbReference type="OrthoDB" id="7357196at2759"/>
<dbReference type="SMART" id="SM00181">
    <property type="entry name" value="EGF"/>
    <property type="match status" value="3"/>
</dbReference>
<dbReference type="PANTHER" id="PTHR26391">
    <property type="entry name" value="INACTIVE TYROSINE-PROTEIN KINASE 7"/>
    <property type="match status" value="1"/>
</dbReference>
<keyword evidence="1" id="KW-0245">EGF-like domain</keyword>
<keyword evidence="3" id="KW-1133">Transmembrane helix</keyword>
<dbReference type="SMART" id="SM00060">
    <property type="entry name" value="FN3"/>
    <property type="match status" value="2"/>
</dbReference>
<evidence type="ECO:0000256" key="3">
    <source>
        <dbReference type="SAM" id="Phobius"/>
    </source>
</evidence>
<dbReference type="InterPro" id="IPR016186">
    <property type="entry name" value="C-type_lectin-like/link_sf"/>
</dbReference>
<dbReference type="SMART" id="SM00034">
    <property type="entry name" value="CLECT"/>
    <property type="match status" value="1"/>
</dbReference>
<keyword evidence="3" id="KW-0472">Membrane</keyword>
<dbReference type="Proteomes" id="UP000887568">
    <property type="component" value="Unplaced"/>
</dbReference>
<dbReference type="PROSITE" id="PS50041">
    <property type="entry name" value="C_TYPE_LECTIN_2"/>
    <property type="match status" value="1"/>
</dbReference>
<comment type="caution">
    <text evidence="1">Lacks conserved residue(s) required for the propagation of feature annotation.</text>
</comment>
<evidence type="ECO:0000313" key="9">
    <source>
        <dbReference type="Proteomes" id="UP000887568"/>
    </source>
</evidence>
<dbReference type="PROSITE" id="PS50026">
    <property type="entry name" value="EGF_3"/>
    <property type="match status" value="1"/>
</dbReference>